<dbReference type="Proteomes" id="UP000233565">
    <property type="component" value="Unassembled WGS sequence"/>
</dbReference>
<sequence>MGLKTAKKGHVDVGLALVAAGNAVLGTDSSLTVEAAAAELQPAVQPGVEVAAQVAPPSLADRLRELATLHREGILSDEEFASAKAKLLSGL</sequence>
<evidence type="ECO:0000313" key="3">
    <source>
        <dbReference type="Proteomes" id="UP000233565"/>
    </source>
</evidence>
<keyword evidence="3" id="KW-1185">Reference proteome</keyword>
<feature type="domain" description="SHOCT" evidence="1">
    <location>
        <begin position="61"/>
        <end position="88"/>
    </location>
</feature>
<evidence type="ECO:0000259" key="1">
    <source>
        <dbReference type="Pfam" id="PF09851"/>
    </source>
</evidence>
<name>A0ABX4QUJ2_9ACTN</name>
<comment type="caution">
    <text evidence="2">The sequence shown here is derived from an EMBL/GenBank/DDBJ whole genome shotgun (WGS) entry which is preliminary data.</text>
</comment>
<accession>A0ABX4QUJ2</accession>
<gene>
    <name evidence="2" type="ORF">CXG46_15545</name>
</gene>
<proteinExistence type="predicted"/>
<dbReference type="EMBL" id="PJBV01000033">
    <property type="protein sequence ID" value="PKH38522.1"/>
    <property type="molecule type" value="Genomic_DNA"/>
</dbReference>
<evidence type="ECO:0000313" key="2">
    <source>
        <dbReference type="EMBL" id="PKH38522.1"/>
    </source>
</evidence>
<protein>
    <recommendedName>
        <fullName evidence="1">SHOCT domain-containing protein</fullName>
    </recommendedName>
</protein>
<dbReference type="InterPro" id="IPR018649">
    <property type="entry name" value="SHOCT"/>
</dbReference>
<reference evidence="2 3" key="1">
    <citation type="submission" date="2017-12" db="EMBL/GenBank/DDBJ databases">
        <title>Pharmacopeia of the Arctic Ocean.</title>
        <authorList>
            <person name="Collins E."/>
            <person name="Ducluzeau A.-L."/>
        </authorList>
    </citation>
    <scope>NUCLEOTIDE SEQUENCE [LARGE SCALE GENOMIC DNA]</scope>
    <source>
        <strain evidence="2 3">DSM 23325</strain>
    </source>
</reference>
<organism evidence="2 3">
    <name type="scientific">Nocardioides alpinus</name>
    <dbReference type="NCBI Taxonomy" id="748909"/>
    <lineage>
        <taxon>Bacteria</taxon>
        <taxon>Bacillati</taxon>
        <taxon>Actinomycetota</taxon>
        <taxon>Actinomycetes</taxon>
        <taxon>Propionibacteriales</taxon>
        <taxon>Nocardioidaceae</taxon>
        <taxon>Nocardioides</taxon>
    </lineage>
</organism>
<dbReference type="Pfam" id="PF09851">
    <property type="entry name" value="SHOCT"/>
    <property type="match status" value="1"/>
</dbReference>